<dbReference type="Gene3D" id="1.25.40.390">
    <property type="match status" value="1"/>
</dbReference>
<keyword evidence="9" id="KW-1185">Reference proteome</keyword>
<organism evidence="8 9">
    <name type="scientific">Hydrotalea sandarakina</name>
    <dbReference type="NCBI Taxonomy" id="1004304"/>
    <lineage>
        <taxon>Bacteria</taxon>
        <taxon>Pseudomonadati</taxon>
        <taxon>Bacteroidota</taxon>
        <taxon>Chitinophagia</taxon>
        <taxon>Chitinophagales</taxon>
        <taxon>Chitinophagaceae</taxon>
        <taxon>Hydrotalea</taxon>
    </lineage>
</organism>
<evidence type="ECO:0000313" key="9">
    <source>
        <dbReference type="Proteomes" id="UP000249720"/>
    </source>
</evidence>
<evidence type="ECO:0000256" key="5">
    <source>
        <dbReference type="ARBA" id="ARBA00023237"/>
    </source>
</evidence>
<accession>A0A2W7TMM1</accession>
<sequence>MKNIFKINWFNRIIKPSVMGLSVVIIASGCSKSFLDVPVQGQQPATQIWKTSTDATNAVNAIYANLRSWNNVAFAPICIESVGSDDAVKGSVPSDATFINAYDNFTVTATDGQLDGFWTGQYQNINLCNQVLDNVPNINMDASLKARYLAEAKFVRAYSYFRLVRAFGNIPLVLHVPTTAAQLNPVQSKPADVYAAIEQDLTDAANVLPATYGPADIGRATKGAALALHAKVAMYQKKWSDVKTYTDQIIASGVYSLFPNYYQMFRIPNENCSESIFEIQCNYVAGNGGLSNSQYSQVQGNRDANAGWGFNVPTQSLVNEFEPGDPRLNATIMFAGTTTPDGDVVPLPQAGAPSMYNMKAYVPFALALVDNQGADQNVRVIRYAEVLLMNAEANNELGNTSAALASLEQVRARARAQSANPSIDLPPVTTTDQNALRNAIWHERRVELAMEFDRYFDVIRQGRAATVFGPLGWKAGKNEVWPIPQNQIDISGGVLVQNPGY</sequence>
<dbReference type="InterPro" id="IPR033985">
    <property type="entry name" value="SusD-like_N"/>
</dbReference>
<gene>
    <name evidence="8" type="ORF">LX80_00638</name>
</gene>
<dbReference type="SUPFAM" id="SSF48452">
    <property type="entry name" value="TPR-like"/>
    <property type="match status" value="1"/>
</dbReference>
<evidence type="ECO:0000256" key="2">
    <source>
        <dbReference type="ARBA" id="ARBA00006275"/>
    </source>
</evidence>
<dbReference type="AlphaFoldDB" id="A0A2W7TMM1"/>
<name>A0A2W7TMM1_9BACT</name>
<proteinExistence type="inferred from homology"/>
<evidence type="ECO:0000259" key="7">
    <source>
        <dbReference type="Pfam" id="PF14322"/>
    </source>
</evidence>
<keyword evidence="5" id="KW-0998">Cell outer membrane</keyword>
<comment type="caution">
    <text evidence="8">The sequence shown here is derived from an EMBL/GenBank/DDBJ whole genome shotgun (WGS) entry which is preliminary data.</text>
</comment>
<evidence type="ECO:0000256" key="4">
    <source>
        <dbReference type="ARBA" id="ARBA00023136"/>
    </source>
</evidence>
<comment type="similarity">
    <text evidence="2">Belongs to the SusD family.</text>
</comment>
<evidence type="ECO:0000256" key="3">
    <source>
        <dbReference type="ARBA" id="ARBA00022729"/>
    </source>
</evidence>
<evidence type="ECO:0000259" key="6">
    <source>
        <dbReference type="Pfam" id="PF07980"/>
    </source>
</evidence>
<feature type="domain" description="SusD-like N-terminal" evidence="7">
    <location>
        <begin position="34"/>
        <end position="232"/>
    </location>
</feature>
<feature type="domain" description="RagB/SusD" evidence="6">
    <location>
        <begin position="274"/>
        <end position="464"/>
    </location>
</feature>
<evidence type="ECO:0000256" key="1">
    <source>
        <dbReference type="ARBA" id="ARBA00004442"/>
    </source>
</evidence>
<dbReference type="GO" id="GO:0009279">
    <property type="term" value="C:cell outer membrane"/>
    <property type="evidence" value="ECO:0007669"/>
    <property type="project" value="UniProtKB-SubCell"/>
</dbReference>
<dbReference type="InterPro" id="IPR012944">
    <property type="entry name" value="SusD_RagB_dom"/>
</dbReference>
<evidence type="ECO:0000313" key="8">
    <source>
        <dbReference type="EMBL" id="PZX64442.1"/>
    </source>
</evidence>
<dbReference type="Pfam" id="PF07980">
    <property type="entry name" value="SusD_RagB"/>
    <property type="match status" value="1"/>
</dbReference>
<protein>
    <submittedName>
        <fullName evidence="8">Putative outer membrane starch-binding protein</fullName>
    </submittedName>
</protein>
<dbReference type="RefSeq" id="WP_211307688.1">
    <property type="nucleotide sequence ID" value="NZ_QKZV01000002.1"/>
</dbReference>
<dbReference type="Proteomes" id="UP000249720">
    <property type="component" value="Unassembled WGS sequence"/>
</dbReference>
<dbReference type="Pfam" id="PF14322">
    <property type="entry name" value="SusD-like_3"/>
    <property type="match status" value="1"/>
</dbReference>
<dbReference type="PROSITE" id="PS51257">
    <property type="entry name" value="PROKAR_LIPOPROTEIN"/>
    <property type="match status" value="1"/>
</dbReference>
<dbReference type="InterPro" id="IPR011990">
    <property type="entry name" value="TPR-like_helical_dom_sf"/>
</dbReference>
<comment type="subcellular location">
    <subcellularLocation>
        <location evidence="1">Cell outer membrane</location>
    </subcellularLocation>
</comment>
<dbReference type="CDD" id="cd08977">
    <property type="entry name" value="SusD"/>
    <property type="match status" value="1"/>
</dbReference>
<dbReference type="EMBL" id="QKZV01000002">
    <property type="protein sequence ID" value="PZX64442.1"/>
    <property type="molecule type" value="Genomic_DNA"/>
</dbReference>
<keyword evidence="3" id="KW-0732">Signal</keyword>
<keyword evidence="4" id="KW-0472">Membrane</keyword>
<reference evidence="8 9" key="1">
    <citation type="submission" date="2018-06" db="EMBL/GenBank/DDBJ databases">
        <title>Genomic Encyclopedia of Archaeal and Bacterial Type Strains, Phase II (KMG-II): from individual species to whole genera.</title>
        <authorList>
            <person name="Goeker M."/>
        </authorList>
    </citation>
    <scope>NUCLEOTIDE SEQUENCE [LARGE SCALE GENOMIC DNA]</scope>
    <source>
        <strain evidence="8 9">DSM 23241</strain>
    </source>
</reference>